<proteinExistence type="predicted"/>
<sequence>MKLLVVNKLLINRGWQVIDKTSRMYLLSPDSQLRTERLIVLPSQNSVPVPTGTLEAIMRRAGQVKSTQPWHQAITNKGALHLTTERTGDHLWGRLDINGLLLIVRSTDTTCLITQVREILAALLADTIGDSCQLVESLHIEACQDMTEVWDLLRQIRGSYLADNSGVDLALVNQFIGGTAFPSAEQTCKLQKSIRELGQHLLQLAG</sequence>
<reference evidence="1 2" key="1">
    <citation type="submission" date="2020-04" db="EMBL/GenBank/DDBJ databases">
        <title>Genome sequencing of novel species.</title>
        <authorList>
            <person name="Heo J."/>
            <person name="Kim S.-J."/>
            <person name="Kim J.-S."/>
            <person name="Hong S.-B."/>
            <person name="Kwon S.-W."/>
        </authorList>
    </citation>
    <scope>NUCLEOTIDE SEQUENCE [LARGE SCALE GENOMIC DNA]</scope>
    <source>
        <strain evidence="1 2">CJU-R4</strain>
    </source>
</reference>
<evidence type="ECO:0000313" key="2">
    <source>
        <dbReference type="Proteomes" id="UP000501128"/>
    </source>
</evidence>
<name>A0A7L5DN21_9BACT</name>
<dbReference type="KEGG" id="srho:HH216_02775"/>
<evidence type="ECO:0000313" key="1">
    <source>
        <dbReference type="EMBL" id="QJD77457.1"/>
    </source>
</evidence>
<dbReference type="AlphaFoldDB" id="A0A7L5DN21"/>
<keyword evidence="2" id="KW-1185">Reference proteome</keyword>
<dbReference type="EMBL" id="CP051677">
    <property type="protein sequence ID" value="QJD77457.1"/>
    <property type="molecule type" value="Genomic_DNA"/>
</dbReference>
<accession>A0A7L5DN21</accession>
<protein>
    <submittedName>
        <fullName evidence="1">Uncharacterized protein</fullName>
    </submittedName>
</protein>
<gene>
    <name evidence="1" type="ORF">HH216_02775</name>
</gene>
<organism evidence="1 2">
    <name type="scientific">Spirosoma rhododendri</name>
    <dbReference type="NCBI Taxonomy" id="2728024"/>
    <lineage>
        <taxon>Bacteria</taxon>
        <taxon>Pseudomonadati</taxon>
        <taxon>Bacteroidota</taxon>
        <taxon>Cytophagia</taxon>
        <taxon>Cytophagales</taxon>
        <taxon>Cytophagaceae</taxon>
        <taxon>Spirosoma</taxon>
    </lineage>
</organism>
<dbReference type="RefSeq" id="WP_169549400.1">
    <property type="nucleotide sequence ID" value="NZ_CP051677.1"/>
</dbReference>
<dbReference type="Proteomes" id="UP000501128">
    <property type="component" value="Chromosome"/>
</dbReference>